<dbReference type="Gene3D" id="3.90.550.10">
    <property type="entry name" value="Spore Coat Polysaccharide Biosynthesis Protein SpsA, Chain A"/>
    <property type="match status" value="1"/>
</dbReference>
<dbReference type="InterPro" id="IPR029044">
    <property type="entry name" value="Nucleotide-diphossugar_trans"/>
</dbReference>
<dbReference type="PANTHER" id="PTHR22916:SF3">
    <property type="entry name" value="UDP-GLCNAC:BETAGAL BETA-1,3-N-ACETYLGLUCOSAMINYLTRANSFERASE-LIKE PROTEIN 1"/>
    <property type="match status" value="1"/>
</dbReference>
<dbReference type="SUPFAM" id="SSF53448">
    <property type="entry name" value="Nucleotide-diphospho-sugar transferases"/>
    <property type="match status" value="1"/>
</dbReference>
<dbReference type="InterPro" id="IPR001173">
    <property type="entry name" value="Glyco_trans_2-like"/>
</dbReference>
<evidence type="ECO:0000259" key="1">
    <source>
        <dbReference type="Pfam" id="PF00535"/>
    </source>
</evidence>
<name>A0ABP6XUF4_9FLAO</name>
<dbReference type="PANTHER" id="PTHR22916">
    <property type="entry name" value="GLYCOSYLTRANSFERASE"/>
    <property type="match status" value="1"/>
</dbReference>
<accession>A0ABP6XUF4</accession>
<keyword evidence="3" id="KW-1185">Reference proteome</keyword>
<dbReference type="Proteomes" id="UP001500954">
    <property type="component" value="Unassembled WGS sequence"/>
</dbReference>
<reference evidence="3" key="1">
    <citation type="journal article" date="2019" name="Int. J. Syst. Evol. Microbiol.">
        <title>The Global Catalogue of Microorganisms (GCM) 10K type strain sequencing project: providing services to taxonomists for standard genome sequencing and annotation.</title>
        <authorList>
            <consortium name="The Broad Institute Genomics Platform"/>
            <consortium name="The Broad Institute Genome Sequencing Center for Infectious Disease"/>
            <person name="Wu L."/>
            <person name="Ma J."/>
        </authorList>
    </citation>
    <scope>NUCLEOTIDE SEQUENCE [LARGE SCALE GENOMIC DNA]</scope>
    <source>
        <strain evidence="3">JCM 17111</strain>
    </source>
</reference>
<organism evidence="2 3">
    <name type="scientific">Snuella lapsa</name>
    <dbReference type="NCBI Taxonomy" id="870481"/>
    <lineage>
        <taxon>Bacteria</taxon>
        <taxon>Pseudomonadati</taxon>
        <taxon>Bacteroidota</taxon>
        <taxon>Flavobacteriia</taxon>
        <taxon>Flavobacteriales</taxon>
        <taxon>Flavobacteriaceae</taxon>
        <taxon>Snuella</taxon>
    </lineage>
</organism>
<comment type="caution">
    <text evidence="2">The sequence shown here is derived from an EMBL/GenBank/DDBJ whole genome shotgun (WGS) entry which is preliminary data.</text>
</comment>
<gene>
    <name evidence="2" type="ORF">GCM10022395_21650</name>
</gene>
<dbReference type="Pfam" id="PF00535">
    <property type="entry name" value="Glycos_transf_2"/>
    <property type="match status" value="1"/>
</dbReference>
<protein>
    <recommendedName>
        <fullName evidence="1">Glycosyltransferase 2-like domain-containing protein</fullName>
    </recommendedName>
</protein>
<proteinExistence type="predicted"/>
<sequence length="290" mass="33751">MELPLVSVCIPTFNGERFVSEAMDSVVNQTYPNLEIVVSDDASDDLTLERIEAFKEKTDIPIIIHNHVPSGIGSNWNNCINKAQGKYIKFLFQDDVLKPECIAEMVALIELDSSIDLVASKREFIIEDSFLTEEIKNWIEVFQDLQQTLGLKKEAVSILDKSLFKSPEFMEIPYNKIGEPSVVLFRKDLISRIGYFDAELRQVLDYEFFYRILKKGKIAIINKELVCFRLHPLQATNLNKGKVSSDYVKLNRIIYTDYFWYLNNTKKIKLLKKYNLLVKFMVRLKRCLRL</sequence>
<dbReference type="EMBL" id="BAABCY010000060">
    <property type="protein sequence ID" value="GAA3571932.1"/>
    <property type="molecule type" value="Genomic_DNA"/>
</dbReference>
<dbReference type="RefSeq" id="WP_345006057.1">
    <property type="nucleotide sequence ID" value="NZ_BAABCY010000060.1"/>
</dbReference>
<evidence type="ECO:0000313" key="2">
    <source>
        <dbReference type="EMBL" id="GAA3571932.1"/>
    </source>
</evidence>
<evidence type="ECO:0000313" key="3">
    <source>
        <dbReference type="Proteomes" id="UP001500954"/>
    </source>
</evidence>
<feature type="domain" description="Glycosyltransferase 2-like" evidence="1">
    <location>
        <begin position="7"/>
        <end position="139"/>
    </location>
</feature>